<proteinExistence type="predicted"/>
<reference evidence="1 2" key="1">
    <citation type="submission" date="2021-12" db="EMBL/GenBank/DDBJ databases">
        <title>High titer production of polyol ester of fatty acids by Rhodotorula paludigena BS15 towards product separation-free biomass refinery.</title>
        <authorList>
            <person name="Mano J."/>
            <person name="Ono H."/>
            <person name="Tanaka T."/>
            <person name="Naito K."/>
            <person name="Sushida H."/>
            <person name="Ike M."/>
            <person name="Tokuyasu K."/>
            <person name="Kitaoka M."/>
        </authorList>
    </citation>
    <scope>NUCLEOTIDE SEQUENCE [LARGE SCALE GENOMIC DNA]</scope>
    <source>
        <strain evidence="1 2">BS15</strain>
    </source>
</reference>
<evidence type="ECO:0000313" key="1">
    <source>
        <dbReference type="EMBL" id="GJN93223.1"/>
    </source>
</evidence>
<protein>
    <submittedName>
        <fullName evidence="1">Uncharacterized protein</fullName>
    </submittedName>
</protein>
<evidence type="ECO:0000313" key="2">
    <source>
        <dbReference type="Proteomes" id="UP001342314"/>
    </source>
</evidence>
<dbReference type="EMBL" id="BQKY01000013">
    <property type="protein sequence ID" value="GJN93223.1"/>
    <property type="molecule type" value="Genomic_DNA"/>
</dbReference>
<gene>
    <name evidence="1" type="ORF">Rhopal_006270-T1</name>
</gene>
<organism evidence="1 2">
    <name type="scientific">Rhodotorula paludigena</name>
    <dbReference type="NCBI Taxonomy" id="86838"/>
    <lineage>
        <taxon>Eukaryota</taxon>
        <taxon>Fungi</taxon>
        <taxon>Dikarya</taxon>
        <taxon>Basidiomycota</taxon>
        <taxon>Pucciniomycotina</taxon>
        <taxon>Microbotryomycetes</taxon>
        <taxon>Sporidiobolales</taxon>
        <taxon>Sporidiobolaceae</taxon>
        <taxon>Rhodotorula</taxon>
    </lineage>
</organism>
<dbReference type="AlphaFoldDB" id="A0AAV5GSK7"/>
<dbReference type="Proteomes" id="UP001342314">
    <property type="component" value="Unassembled WGS sequence"/>
</dbReference>
<comment type="caution">
    <text evidence="1">The sequence shown here is derived from an EMBL/GenBank/DDBJ whole genome shotgun (WGS) entry which is preliminary data.</text>
</comment>
<accession>A0AAV5GSK7</accession>
<sequence>MRHLLADNLNLWTKDLCRNAGYVVDIDSSKGELPYGEIKQDLLAATGFGSLEVVLSKDVPAADLKGVESFSGTAESAYKKET</sequence>
<name>A0AAV5GSK7_9BASI</name>
<keyword evidence="2" id="KW-1185">Reference proteome</keyword>